<dbReference type="SUPFAM" id="SSF46785">
    <property type="entry name" value="Winged helix' DNA-binding domain"/>
    <property type="match status" value="1"/>
</dbReference>
<feature type="domain" description="HTH gntR-type" evidence="5">
    <location>
        <begin position="1"/>
        <end position="65"/>
    </location>
</feature>
<proteinExistence type="predicted"/>
<dbReference type="PANTHER" id="PTHR44846">
    <property type="entry name" value="MANNOSYL-D-GLYCERATE TRANSPORT/METABOLISM SYSTEM REPRESSOR MNGR-RELATED"/>
    <property type="match status" value="1"/>
</dbReference>
<organism evidence="6 7">
    <name type="scientific">Streptomyces formicae</name>
    <dbReference type="NCBI Taxonomy" id="1616117"/>
    <lineage>
        <taxon>Bacteria</taxon>
        <taxon>Bacillati</taxon>
        <taxon>Actinomycetota</taxon>
        <taxon>Actinomycetes</taxon>
        <taxon>Kitasatosporales</taxon>
        <taxon>Streptomycetaceae</taxon>
        <taxon>Streptomyces</taxon>
    </lineage>
</organism>
<dbReference type="SMART" id="SM00345">
    <property type="entry name" value="HTH_GNTR"/>
    <property type="match status" value="1"/>
</dbReference>
<evidence type="ECO:0000313" key="6">
    <source>
        <dbReference type="EMBL" id="UNM16320.1"/>
    </source>
</evidence>
<evidence type="ECO:0000256" key="4">
    <source>
        <dbReference type="SAM" id="MobiDB-lite"/>
    </source>
</evidence>
<keyword evidence="1" id="KW-0805">Transcription regulation</keyword>
<dbReference type="PRINTS" id="PR00035">
    <property type="entry name" value="HTHGNTR"/>
</dbReference>
<keyword evidence="2" id="KW-0238">DNA-binding</keyword>
<evidence type="ECO:0000256" key="2">
    <source>
        <dbReference type="ARBA" id="ARBA00023125"/>
    </source>
</evidence>
<evidence type="ECO:0000259" key="5">
    <source>
        <dbReference type="PROSITE" id="PS50949"/>
    </source>
</evidence>
<dbReference type="CDD" id="cd07377">
    <property type="entry name" value="WHTH_GntR"/>
    <property type="match status" value="1"/>
</dbReference>
<protein>
    <submittedName>
        <fullName evidence="6">GntR family transcriptional regulator</fullName>
    </submittedName>
</protein>
<dbReference type="PANTHER" id="PTHR44846:SF1">
    <property type="entry name" value="MANNOSYL-D-GLYCERATE TRANSPORT_METABOLISM SYSTEM REPRESSOR MNGR-RELATED"/>
    <property type="match status" value="1"/>
</dbReference>
<dbReference type="EMBL" id="CP071872">
    <property type="protein sequence ID" value="UNM16320.1"/>
    <property type="molecule type" value="Genomic_DNA"/>
</dbReference>
<dbReference type="Gene3D" id="1.10.10.10">
    <property type="entry name" value="Winged helix-like DNA-binding domain superfamily/Winged helix DNA-binding domain"/>
    <property type="match status" value="1"/>
</dbReference>
<name>A0ABY3WXE1_9ACTN</name>
<keyword evidence="3" id="KW-0804">Transcription</keyword>
<dbReference type="InterPro" id="IPR050679">
    <property type="entry name" value="Bact_HTH_transcr_reg"/>
</dbReference>
<dbReference type="InterPro" id="IPR036388">
    <property type="entry name" value="WH-like_DNA-bd_sf"/>
</dbReference>
<sequence>MRVRDALAADITSGKYAPGSPLPSEAELCERFGVARETARRAVRVLRERGLVRTEWGRGSFVAERAGEGEHQGD</sequence>
<dbReference type="PROSITE" id="PS50949">
    <property type="entry name" value="HTH_GNTR"/>
    <property type="match status" value="1"/>
</dbReference>
<evidence type="ECO:0000256" key="3">
    <source>
        <dbReference type="ARBA" id="ARBA00023163"/>
    </source>
</evidence>
<reference evidence="6 7" key="1">
    <citation type="submission" date="2021-03" db="EMBL/GenBank/DDBJ databases">
        <title>Complete genome of Streptomyces formicae strain 1H-GS9 (DSM 100524).</title>
        <authorList>
            <person name="Atanasov K.E."/>
            <person name="Altabella T."/>
            <person name="Ferrer A."/>
        </authorList>
    </citation>
    <scope>NUCLEOTIDE SEQUENCE [LARGE SCALE GENOMIC DNA]</scope>
    <source>
        <strain evidence="6 7">1H-GS9</strain>
    </source>
</reference>
<dbReference type="InterPro" id="IPR000524">
    <property type="entry name" value="Tscrpt_reg_HTH_GntR"/>
</dbReference>
<keyword evidence="7" id="KW-1185">Reference proteome</keyword>
<evidence type="ECO:0000256" key="1">
    <source>
        <dbReference type="ARBA" id="ARBA00023015"/>
    </source>
</evidence>
<gene>
    <name evidence="6" type="ORF">J4032_03465</name>
</gene>
<dbReference type="Proteomes" id="UP000828924">
    <property type="component" value="Chromosome"/>
</dbReference>
<accession>A0ABY3WXE1</accession>
<evidence type="ECO:0000313" key="7">
    <source>
        <dbReference type="Proteomes" id="UP000828924"/>
    </source>
</evidence>
<dbReference type="InterPro" id="IPR036390">
    <property type="entry name" value="WH_DNA-bd_sf"/>
</dbReference>
<dbReference type="Pfam" id="PF00392">
    <property type="entry name" value="GntR"/>
    <property type="match status" value="1"/>
</dbReference>
<feature type="region of interest" description="Disordered" evidence="4">
    <location>
        <begin position="1"/>
        <end position="22"/>
    </location>
</feature>